<dbReference type="Pfam" id="PF03466">
    <property type="entry name" value="LysR_substrate"/>
    <property type="match status" value="1"/>
</dbReference>
<evidence type="ECO:0000256" key="4">
    <source>
        <dbReference type="ARBA" id="ARBA00023163"/>
    </source>
</evidence>
<dbReference type="InterPro" id="IPR036390">
    <property type="entry name" value="WH_DNA-bd_sf"/>
</dbReference>
<comment type="similarity">
    <text evidence="1">Belongs to the LysR transcriptional regulatory family.</text>
</comment>
<evidence type="ECO:0000256" key="2">
    <source>
        <dbReference type="ARBA" id="ARBA00023015"/>
    </source>
</evidence>
<dbReference type="Gene3D" id="1.10.10.10">
    <property type="entry name" value="Winged helix-like DNA-binding domain superfamily/Winged helix DNA-binding domain"/>
    <property type="match status" value="1"/>
</dbReference>
<name>A0A7Y0E0V7_9PROT</name>
<proteinExistence type="inferred from homology"/>
<dbReference type="AlphaFoldDB" id="A0A7Y0E0V7"/>
<dbReference type="FunFam" id="1.10.10.10:FF:000001">
    <property type="entry name" value="LysR family transcriptional regulator"/>
    <property type="match status" value="1"/>
</dbReference>
<keyword evidence="7" id="KW-1185">Reference proteome</keyword>
<dbReference type="PROSITE" id="PS50931">
    <property type="entry name" value="HTH_LYSR"/>
    <property type="match status" value="1"/>
</dbReference>
<dbReference type="PANTHER" id="PTHR30537:SF5">
    <property type="entry name" value="HTH-TYPE TRANSCRIPTIONAL ACTIVATOR TTDR-RELATED"/>
    <property type="match status" value="1"/>
</dbReference>
<dbReference type="Proteomes" id="UP000539372">
    <property type="component" value="Unassembled WGS sequence"/>
</dbReference>
<dbReference type="Pfam" id="PF00126">
    <property type="entry name" value="HTH_1"/>
    <property type="match status" value="1"/>
</dbReference>
<dbReference type="SUPFAM" id="SSF53850">
    <property type="entry name" value="Periplasmic binding protein-like II"/>
    <property type="match status" value="1"/>
</dbReference>
<dbReference type="GO" id="GO:0003700">
    <property type="term" value="F:DNA-binding transcription factor activity"/>
    <property type="evidence" value="ECO:0007669"/>
    <property type="project" value="InterPro"/>
</dbReference>
<dbReference type="InterPro" id="IPR058163">
    <property type="entry name" value="LysR-type_TF_proteobact-type"/>
</dbReference>
<evidence type="ECO:0000256" key="1">
    <source>
        <dbReference type="ARBA" id="ARBA00009437"/>
    </source>
</evidence>
<dbReference type="FunFam" id="3.40.190.290:FF:000001">
    <property type="entry name" value="Transcriptional regulator, LysR family"/>
    <property type="match status" value="1"/>
</dbReference>
<sequence>MDRAGEMAVFTKVVEEGSFSSAARALKLTPSAVSKQIGRLEDRLGVRLLNRTTRQLSATEEGDAFYQRCVRILTDMEEAEIAVSQRHSAPRGTLRVNCGVAFGKHQISPLIPEFLERFPEVNVEMTLTDALSDLVEEGQDVAIRFGKLQDSSMVARQLAVSRRAICCSPEYLQRFGEPKHPSELTAHNRLGFSTAIHLNEWIFRLPDGSEYPVKVEGNFTANNGETIHEMVLAGLGIARLAEFLVSSEVREGKLVRILKPFYRDVEVPINAVYPTRRHLSPKVRAFVDFLVEKFNPVPPWEAES</sequence>
<dbReference type="SUPFAM" id="SSF46785">
    <property type="entry name" value="Winged helix' DNA-binding domain"/>
    <property type="match status" value="1"/>
</dbReference>
<dbReference type="InterPro" id="IPR005119">
    <property type="entry name" value="LysR_subst-bd"/>
</dbReference>
<dbReference type="RefSeq" id="WP_169625537.1">
    <property type="nucleotide sequence ID" value="NZ_JABBNT010000003.1"/>
</dbReference>
<dbReference type="EMBL" id="JABBNT010000003">
    <property type="protein sequence ID" value="NMM45177.1"/>
    <property type="molecule type" value="Genomic_DNA"/>
</dbReference>
<evidence type="ECO:0000313" key="7">
    <source>
        <dbReference type="Proteomes" id="UP000539372"/>
    </source>
</evidence>
<feature type="domain" description="HTH lysR-type" evidence="5">
    <location>
        <begin position="1"/>
        <end position="59"/>
    </location>
</feature>
<keyword evidence="3" id="KW-0238">DNA-binding</keyword>
<reference evidence="6 7" key="1">
    <citation type="submission" date="2020-04" db="EMBL/GenBank/DDBJ databases">
        <title>Rhodospirillaceae bacterium KN72 isolated from deep sea.</title>
        <authorList>
            <person name="Zhang D.-C."/>
        </authorList>
    </citation>
    <scope>NUCLEOTIDE SEQUENCE [LARGE SCALE GENOMIC DNA]</scope>
    <source>
        <strain evidence="6 7">KN72</strain>
    </source>
</reference>
<dbReference type="PANTHER" id="PTHR30537">
    <property type="entry name" value="HTH-TYPE TRANSCRIPTIONAL REGULATOR"/>
    <property type="match status" value="1"/>
</dbReference>
<dbReference type="PRINTS" id="PR00039">
    <property type="entry name" value="HTHLYSR"/>
</dbReference>
<dbReference type="CDD" id="cd08422">
    <property type="entry name" value="PBP2_CrgA_like"/>
    <property type="match status" value="1"/>
</dbReference>
<accession>A0A7Y0E0V7</accession>
<dbReference type="GO" id="GO:0003677">
    <property type="term" value="F:DNA binding"/>
    <property type="evidence" value="ECO:0007669"/>
    <property type="project" value="UniProtKB-KW"/>
</dbReference>
<comment type="caution">
    <text evidence="6">The sequence shown here is derived from an EMBL/GenBank/DDBJ whole genome shotgun (WGS) entry which is preliminary data.</text>
</comment>
<evidence type="ECO:0000256" key="3">
    <source>
        <dbReference type="ARBA" id="ARBA00023125"/>
    </source>
</evidence>
<keyword evidence="2" id="KW-0805">Transcription regulation</keyword>
<organism evidence="6 7">
    <name type="scientific">Pacificispira spongiicola</name>
    <dbReference type="NCBI Taxonomy" id="2729598"/>
    <lineage>
        <taxon>Bacteria</taxon>
        <taxon>Pseudomonadati</taxon>
        <taxon>Pseudomonadota</taxon>
        <taxon>Alphaproteobacteria</taxon>
        <taxon>Rhodospirillales</taxon>
        <taxon>Rhodospirillaceae</taxon>
        <taxon>Pacificispira</taxon>
    </lineage>
</organism>
<dbReference type="InterPro" id="IPR036388">
    <property type="entry name" value="WH-like_DNA-bd_sf"/>
</dbReference>
<dbReference type="InterPro" id="IPR000847">
    <property type="entry name" value="LysR_HTH_N"/>
</dbReference>
<evidence type="ECO:0000259" key="5">
    <source>
        <dbReference type="PROSITE" id="PS50931"/>
    </source>
</evidence>
<dbReference type="Gene3D" id="3.40.190.290">
    <property type="match status" value="1"/>
</dbReference>
<protein>
    <submittedName>
        <fullName evidence="6">LysR family transcriptional regulator</fullName>
    </submittedName>
</protein>
<gene>
    <name evidence="6" type="ORF">HH303_11850</name>
</gene>
<evidence type="ECO:0000313" key="6">
    <source>
        <dbReference type="EMBL" id="NMM45177.1"/>
    </source>
</evidence>
<keyword evidence="4" id="KW-0804">Transcription</keyword>